<dbReference type="InterPro" id="IPR040982">
    <property type="entry name" value="DNA_pol3_finger"/>
</dbReference>
<dbReference type="Pfam" id="PF14579">
    <property type="entry name" value="HHH_6"/>
    <property type="match status" value="1"/>
</dbReference>
<keyword evidence="4" id="KW-0548">Nucleotidyltransferase</keyword>
<dbReference type="AlphaFoldDB" id="F3YYG4"/>
<dbReference type="InterPro" id="IPR004013">
    <property type="entry name" value="PHP_dom"/>
</dbReference>
<dbReference type="SUPFAM" id="SSF89550">
    <property type="entry name" value="PHP domain-like"/>
    <property type="match status" value="1"/>
</dbReference>
<keyword evidence="5" id="KW-0235">DNA replication</keyword>
<dbReference type="PANTHER" id="PTHR32294:SF0">
    <property type="entry name" value="DNA POLYMERASE III SUBUNIT ALPHA"/>
    <property type="match status" value="1"/>
</dbReference>
<dbReference type="Gene3D" id="3.20.20.140">
    <property type="entry name" value="Metal-dependent hydrolases"/>
    <property type="match status" value="1"/>
</dbReference>
<organism evidence="9 10">
    <name type="scientific">Desulfocurvibacter africanus subsp. africanus str. Walvis Bay</name>
    <dbReference type="NCBI Taxonomy" id="690850"/>
    <lineage>
        <taxon>Bacteria</taxon>
        <taxon>Pseudomonadati</taxon>
        <taxon>Thermodesulfobacteriota</taxon>
        <taxon>Desulfovibrionia</taxon>
        <taxon>Desulfovibrionales</taxon>
        <taxon>Desulfovibrionaceae</taxon>
        <taxon>Desulfocurvibacter</taxon>
    </lineage>
</organism>
<dbReference type="InterPro" id="IPR041931">
    <property type="entry name" value="DNA_pol3_alpha_thumb_dom"/>
</dbReference>
<dbReference type="Pfam" id="PF02811">
    <property type="entry name" value="PHP"/>
    <property type="match status" value="1"/>
</dbReference>
<dbReference type="EMBL" id="CP003221">
    <property type="protein sequence ID" value="EGJ50718.1"/>
    <property type="molecule type" value="Genomic_DNA"/>
</dbReference>
<comment type="catalytic activity">
    <reaction evidence="7">
        <text>DNA(n) + a 2'-deoxyribonucleoside 5'-triphosphate = DNA(n+1) + diphosphate</text>
        <dbReference type="Rhea" id="RHEA:22508"/>
        <dbReference type="Rhea" id="RHEA-COMP:17339"/>
        <dbReference type="Rhea" id="RHEA-COMP:17340"/>
        <dbReference type="ChEBI" id="CHEBI:33019"/>
        <dbReference type="ChEBI" id="CHEBI:61560"/>
        <dbReference type="ChEBI" id="CHEBI:173112"/>
        <dbReference type="EC" id="2.7.7.7"/>
    </reaction>
</comment>
<protein>
    <recommendedName>
        <fullName evidence="2">DNA polymerase III subunit alpha</fullName>
        <ecNumber evidence="1">2.7.7.7</ecNumber>
    </recommendedName>
</protein>
<dbReference type="InterPro" id="IPR011708">
    <property type="entry name" value="DNA_pol3_alpha_NTPase_dom"/>
</dbReference>
<dbReference type="Pfam" id="PF17657">
    <property type="entry name" value="DNA_pol3_finger"/>
    <property type="match status" value="1"/>
</dbReference>
<dbReference type="InterPro" id="IPR029460">
    <property type="entry name" value="DNAPol_HHH"/>
</dbReference>
<dbReference type="SMART" id="SM00481">
    <property type="entry name" value="POLIIIAc"/>
    <property type="match status" value="1"/>
</dbReference>
<dbReference type="InterPro" id="IPR004805">
    <property type="entry name" value="DnaE2/DnaE/PolC"/>
</dbReference>
<dbReference type="NCBIfam" id="NF005298">
    <property type="entry name" value="PRK06826.1"/>
    <property type="match status" value="1"/>
</dbReference>
<dbReference type="KEGG" id="daf:Desaf_2394"/>
<dbReference type="NCBIfam" id="NF004226">
    <property type="entry name" value="PRK05673.1"/>
    <property type="match status" value="1"/>
</dbReference>
<dbReference type="CDD" id="cd04485">
    <property type="entry name" value="DnaE_OBF"/>
    <property type="match status" value="1"/>
</dbReference>
<gene>
    <name evidence="9" type="ORF">Desaf_2394</name>
</gene>
<dbReference type="InterPro" id="IPR016195">
    <property type="entry name" value="Pol/histidinol_Pase-like"/>
</dbReference>
<keyword evidence="3" id="KW-0808">Transferase</keyword>
<dbReference type="NCBIfam" id="TIGR00594">
    <property type="entry name" value="polc"/>
    <property type="match status" value="1"/>
</dbReference>
<accession>F3YYG4</accession>
<dbReference type="GO" id="GO:0003887">
    <property type="term" value="F:DNA-directed DNA polymerase activity"/>
    <property type="evidence" value="ECO:0007669"/>
    <property type="project" value="UniProtKB-KW"/>
</dbReference>
<dbReference type="EC" id="2.7.7.7" evidence="1"/>
<sequence length="1154" mass="129077">MPDFVHLHCHTEFSLLDGAIRIKDLCAKTKEFGSPAVAITDHGNMHGAVDFYMKAKDCGIKPILGCEVYVAGEGGVEEKGPGAKRHHLVLLAKDLTGYHNLLKLVSKASLHGFHYKPRVDKTWLMEHAEGLIALSACLAGEIPRVLMGQGLDAGIRTANEYAQIFPGRFYLEMQANGLEEQFRANELIRKCADATGLPLVATNDCHYLTREDVEAHDVLLCIQTAAMVADKDRMRFGTSELYYRPPQEMAREFSDCPEALENTLKIADMCSVDLNLKQLHFPKYDLPAGMTLEDEFRKLSRDGLKERLEKLPYTVDEQAYWKRFEYELDVICKMQFPGYFLIVQDFINWAKRNAIPVGPGRGSAAGSIVAWALKITNLDPIPYNLLFERFLNVERISMPDIDVDFCERRRHEVIDYVTRHYGEDNVAQITTFGTMKAKAAVKDVGRALGMSFAETNRIAKLIPEDLKMTIGKALDSEQELRNLYDLDPQVRKCLDVSIRLEGLCRHCSTHAAGVVISPGPMSDYLPLYRDKKGGVVTQYDMKKVEKVGLVKFDFLGLRTMTVIHDTLDNIRLQGLTPPDLDVLPLDDLETYKLYSRGDTDGIFQVESSGMRKYLQMLKPSCFEDIIAMLALYRPGPLGSGMVDEFIKRKHGEVAVTFPHESLSEVLKPTYGVIVYQEQVMSVAQIMAGYTLGQADLLRRAMGKKNPEEMAKQRERFLSGAREKKIADATANEVFDLMEKFAEYGFNKSHSAAYALISYHTAYLKVHHKHEFMAAIMTSEIENQDKILKYINSCRDMEIKVLPPDVNASLRQFTVEQGRIRYGLGGVKNVGDEAIKDIVAAREADGPFRSLLDLCCRANLRKVTKRVLESLIKAGAVDGFGATRAALIAGLDRAVGLAQKKQKERESGQISMLGLMGTNEREAALPGLGVACPEQSLDEWPDDEKLRNEKEALSFYLSSHPLLAFRHELRRLRCSSLEDCAEMGEGMQVKVALLITGVKEHITKRGDKMAFCQAEDLTGATELVMFPEVYQKAKPHMEGDQPLLVTAKISEIEGGDGDDGEASSKRAKLLAEDICLLSGVVSVGEDPVELYLPRTAFDSGRMDTLKAILARYPGRAPVQFELTLPEGCCRLRLGPRYTVAPTVDFWKEIEGWRTA</sequence>
<evidence type="ECO:0000313" key="9">
    <source>
        <dbReference type="EMBL" id="EGJ50718.1"/>
    </source>
</evidence>
<evidence type="ECO:0000256" key="5">
    <source>
        <dbReference type="ARBA" id="ARBA00022705"/>
    </source>
</evidence>
<dbReference type="InterPro" id="IPR003141">
    <property type="entry name" value="Pol/His_phosphatase_N"/>
</dbReference>
<dbReference type="RefSeq" id="WP_014260420.1">
    <property type="nucleotide sequence ID" value="NC_016629.1"/>
</dbReference>
<dbReference type="Pfam" id="PF07733">
    <property type="entry name" value="DNA_pol3_alpha"/>
    <property type="match status" value="1"/>
</dbReference>
<reference evidence="9 10" key="1">
    <citation type="journal article" date="2011" name="J. Bacteriol.">
        <title>Genome sequence of the mercury-methylating and pleomorphic Desulfovibrio africanus Strain Walvis Bay.</title>
        <authorList>
            <person name="Brown S.D."/>
            <person name="Wall J.D."/>
            <person name="Kucken A.M."/>
            <person name="Gilmour C.C."/>
            <person name="Podar M."/>
            <person name="Brandt C.C."/>
            <person name="Teshima H."/>
            <person name="Detter J.C."/>
            <person name="Han C.S."/>
            <person name="Land M.L."/>
            <person name="Lucas S."/>
            <person name="Han J."/>
            <person name="Pennacchio L."/>
            <person name="Nolan M."/>
            <person name="Pitluck S."/>
            <person name="Woyke T."/>
            <person name="Goodwin L."/>
            <person name="Palumbo A.V."/>
            <person name="Elias D.A."/>
        </authorList>
    </citation>
    <scope>NUCLEOTIDE SEQUENCE [LARGE SCALE GENOMIC DNA]</scope>
    <source>
        <strain evidence="9 10">Walvis Bay</strain>
    </source>
</reference>
<proteinExistence type="predicted"/>
<evidence type="ECO:0000256" key="3">
    <source>
        <dbReference type="ARBA" id="ARBA00022679"/>
    </source>
</evidence>
<evidence type="ECO:0000256" key="6">
    <source>
        <dbReference type="ARBA" id="ARBA00022932"/>
    </source>
</evidence>
<dbReference type="STRING" id="690850.Desaf_2394"/>
<dbReference type="GO" id="GO:0008408">
    <property type="term" value="F:3'-5' exonuclease activity"/>
    <property type="evidence" value="ECO:0007669"/>
    <property type="project" value="InterPro"/>
</dbReference>
<dbReference type="CDD" id="cd12113">
    <property type="entry name" value="PHP_PolIIIA_DnaE3"/>
    <property type="match status" value="1"/>
</dbReference>
<keyword evidence="10" id="KW-1185">Reference proteome</keyword>
<feature type="domain" description="Polymerase/histidinol phosphatase N-terminal" evidence="8">
    <location>
        <begin position="5"/>
        <end position="72"/>
    </location>
</feature>
<dbReference type="HOGENOM" id="CLU_001600_0_0_7"/>
<evidence type="ECO:0000256" key="4">
    <source>
        <dbReference type="ARBA" id="ARBA00022695"/>
    </source>
</evidence>
<dbReference type="GO" id="GO:0006260">
    <property type="term" value="P:DNA replication"/>
    <property type="evidence" value="ECO:0007669"/>
    <property type="project" value="UniProtKB-KW"/>
</dbReference>
<evidence type="ECO:0000256" key="1">
    <source>
        <dbReference type="ARBA" id="ARBA00012417"/>
    </source>
</evidence>
<dbReference type="Proteomes" id="UP000007844">
    <property type="component" value="Chromosome"/>
</dbReference>
<dbReference type="eggNOG" id="COG0587">
    <property type="taxonomic scope" value="Bacteria"/>
</dbReference>
<dbReference type="Gene3D" id="1.10.10.1600">
    <property type="entry name" value="Bacterial DNA polymerase III alpha subunit, thumb domain"/>
    <property type="match status" value="1"/>
</dbReference>
<dbReference type="Gene3D" id="1.10.150.870">
    <property type="match status" value="1"/>
</dbReference>
<keyword evidence="6" id="KW-0239">DNA-directed DNA polymerase</keyword>
<name>F3YYG4_DESAF</name>
<evidence type="ECO:0000313" key="10">
    <source>
        <dbReference type="Proteomes" id="UP000007844"/>
    </source>
</evidence>
<evidence type="ECO:0000259" key="8">
    <source>
        <dbReference type="SMART" id="SM00481"/>
    </source>
</evidence>
<evidence type="ECO:0000256" key="7">
    <source>
        <dbReference type="ARBA" id="ARBA00049244"/>
    </source>
</evidence>
<evidence type="ECO:0000256" key="2">
    <source>
        <dbReference type="ARBA" id="ARBA00019114"/>
    </source>
</evidence>
<dbReference type="PANTHER" id="PTHR32294">
    <property type="entry name" value="DNA POLYMERASE III SUBUNIT ALPHA"/>
    <property type="match status" value="1"/>
</dbReference>